<evidence type="ECO:0000313" key="3">
    <source>
        <dbReference type="EMBL" id="NAW51849.1"/>
    </source>
</evidence>
<organism evidence="3 4">
    <name type="scientific">Elizabethkingia argenteiflava</name>
    <dbReference type="NCBI Taxonomy" id="2681556"/>
    <lineage>
        <taxon>Bacteria</taxon>
        <taxon>Pseudomonadati</taxon>
        <taxon>Bacteroidota</taxon>
        <taxon>Flavobacteriia</taxon>
        <taxon>Flavobacteriales</taxon>
        <taxon>Weeksellaceae</taxon>
        <taxon>Elizabethkingia</taxon>
    </lineage>
</organism>
<feature type="compositionally biased region" description="Basic and acidic residues" evidence="1">
    <location>
        <begin position="239"/>
        <end position="252"/>
    </location>
</feature>
<evidence type="ECO:0000256" key="2">
    <source>
        <dbReference type="SAM" id="SignalP"/>
    </source>
</evidence>
<feature type="region of interest" description="Disordered" evidence="1">
    <location>
        <begin position="216"/>
        <end position="297"/>
    </location>
</feature>
<feature type="compositionally biased region" description="Low complexity" evidence="1">
    <location>
        <begin position="274"/>
        <end position="284"/>
    </location>
</feature>
<protein>
    <submittedName>
        <fullName evidence="3">Vitellogenin ii</fullName>
    </submittedName>
</protein>
<keyword evidence="2" id="KW-0732">Signal</keyword>
<evidence type="ECO:0000313" key="4">
    <source>
        <dbReference type="Proteomes" id="UP000553459"/>
    </source>
</evidence>
<keyword evidence="4" id="KW-1185">Reference proteome</keyword>
<evidence type="ECO:0000256" key="1">
    <source>
        <dbReference type="SAM" id="MobiDB-lite"/>
    </source>
</evidence>
<feature type="compositionally biased region" description="Gly residues" evidence="1">
    <location>
        <begin position="287"/>
        <end position="297"/>
    </location>
</feature>
<dbReference type="PROSITE" id="PS51257">
    <property type="entry name" value="PROKAR_LIPOPROTEIN"/>
    <property type="match status" value="1"/>
</dbReference>
<reference evidence="3 4" key="1">
    <citation type="submission" date="2019-11" db="EMBL/GenBank/DDBJ databases">
        <title>Characterization of Elizabethkingia argenteiflava sp. nov., isolated from inner surface of Soybean Pods.</title>
        <authorList>
            <person name="Mo S."/>
        </authorList>
    </citation>
    <scope>NUCLEOTIDE SEQUENCE [LARGE SCALE GENOMIC DNA]</scope>
    <source>
        <strain evidence="3 4">YB22</strain>
    </source>
</reference>
<sequence>MNNKTIIGMLSLFRCNLLTSLALMGTLTSCASYLNGYTETDGAYYDPQRDSVPDYGTYASSERQIGDYYSYDDVPNGQSVIRQGQDNQKAQKERYKNWNGVNTDSDWGEYTGTQTYVSHNYYGGMWGSYYGWGGYYPYFYNPYWGFGWGYPAVSWRIGFGWAGYYPGWGYDPFGGWGYPYYGAYYRAGYYRPPYRTRYVGGNLGATAFRNQQGVRYPNQGNYRVQRQSVPQRSWNDSDSGIRRDNGFNRSMERQAVPQRSWNNSRPSDGGFRGNSGFSSGGQRSMGSGNGFRTGGRR</sequence>
<gene>
    <name evidence="3" type="ORF">GNY06_10905</name>
</gene>
<feature type="compositionally biased region" description="Polar residues" evidence="1">
    <location>
        <begin position="216"/>
        <end position="238"/>
    </location>
</feature>
<feature type="compositionally biased region" description="Polar residues" evidence="1">
    <location>
        <begin position="257"/>
        <end position="266"/>
    </location>
</feature>
<feature type="chain" id="PRO_5032917443" evidence="2">
    <location>
        <begin position="32"/>
        <end position="297"/>
    </location>
</feature>
<proteinExistence type="predicted"/>
<dbReference type="AlphaFoldDB" id="A0A845PUF6"/>
<accession>A0A845PUF6</accession>
<dbReference type="EMBL" id="JAAABJ010000629">
    <property type="protein sequence ID" value="NAW51849.1"/>
    <property type="molecule type" value="Genomic_DNA"/>
</dbReference>
<feature type="signal peptide" evidence="2">
    <location>
        <begin position="1"/>
        <end position="31"/>
    </location>
</feature>
<name>A0A845PUF6_9FLAO</name>
<comment type="caution">
    <text evidence="3">The sequence shown here is derived from an EMBL/GenBank/DDBJ whole genome shotgun (WGS) entry which is preliminary data.</text>
</comment>
<dbReference type="Proteomes" id="UP000553459">
    <property type="component" value="Unassembled WGS sequence"/>
</dbReference>